<sequence>MKKIEVIIEKQDVNFFARIEGKGNYMPNGYGLTPKDALNNLKEIILDYQVNEGKDDKFWKKVDINTVEFELHYDLQAFFEEHDFLNITAIAKRSGINPALVRQYASGVKHPSIEQSKKLLGTIHQLGEQLQTISLHA</sequence>
<evidence type="ECO:0000313" key="2">
    <source>
        <dbReference type="Proteomes" id="UP001164653"/>
    </source>
</evidence>
<dbReference type="Proteomes" id="UP001164653">
    <property type="component" value="Chromosome"/>
</dbReference>
<dbReference type="RefSeq" id="WP_244820775.1">
    <property type="nucleotide sequence ID" value="NZ_CP112998.1"/>
</dbReference>
<name>A0A9E8SI11_9BACT</name>
<accession>A0A9E8SI11</accession>
<evidence type="ECO:0000313" key="1">
    <source>
        <dbReference type="EMBL" id="WAC09660.1"/>
    </source>
</evidence>
<organism evidence="1 2">
    <name type="scientific">Dyadobacter pollutisoli</name>
    <dbReference type="NCBI Taxonomy" id="2910158"/>
    <lineage>
        <taxon>Bacteria</taxon>
        <taxon>Pseudomonadati</taxon>
        <taxon>Bacteroidota</taxon>
        <taxon>Cytophagia</taxon>
        <taxon>Cytophagales</taxon>
        <taxon>Spirosomataceae</taxon>
        <taxon>Dyadobacter</taxon>
    </lineage>
</organism>
<dbReference type="KEGG" id="dpf:ON006_18075"/>
<reference evidence="1" key="1">
    <citation type="submission" date="2022-11" db="EMBL/GenBank/DDBJ databases">
        <title>Dyadobacter pollutisoli sp. nov., isolated from plastic dumped soil.</title>
        <authorList>
            <person name="Kim J.M."/>
            <person name="Kim K.R."/>
            <person name="Lee J.K."/>
            <person name="Hao L."/>
            <person name="Jeon C.O."/>
        </authorList>
    </citation>
    <scope>NUCLEOTIDE SEQUENCE</scope>
    <source>
        <strain evidence="1">U1</strain>
    </source>
</reference>
<proteinExistence type="predicted"/>
<dbReference type="AlphaFoldDB" id="A0A9E8SI11"/>
<gene>
    <name evidence="1" type="ORF">ON006_18075</name>
</gene>
<protein>
    <submittedName>
        <fullName evidence="1">Uncharacterized protein</fullName>
    </submittedName>
</protein>
<dbReference type="EMBL" id="CP112998">
    <property type="protein sequence ID" value="WAC09660.1"/>
    <property type="molecule type" value="Genomic_DNA"/>
</dbReference>
<keyword evidence="2" id="KW-1185">Reference proteome</keyword>